<evidence type="ECO:0000259" key="4">
    <source>
        <dbReference type="Pfam" id="PF08241"/>
    </source>
</evidence>
<dbReference type="InterPro" id="IPR051052">
    <property type="entry name" value="Diverse_substrate_MTase"/>
</dbReference>
<dbReference type="KEGG" id="mph:MLP_40450"/>
<evidence type="ECO:0000256" key="3">
    <source>
        <dbReference type="ARBA" id="ARBA00022679"/>
    </source>
</evidence>
<dbReference type="STRING" id="1032480.MLP_40450"/>
<dbReference type="InterPro" id="IPR013216">
    <property type="entry name" value="Methyltransf_11"/>
</dbReference>
<keyword evidence="6" id="KW-1185">Reference proteome</keyword>
<evidence type="ECO:0000256" key="2">
    <source>
        <dbReference type="ARBA" id="ARBA00022603"/>
    </source>
</evidence>
<dbReference type="GO" id="GO:0008757">
    <property type="term" value="F:S-adenosylmethionine-dependent methyltransferase activity"/>
    <property type="evidence" value="ECO:0007669"/>
    <property type="project" value="InterPro"/>
</dbReference>
<dbReference type="RefSeq" id="WP_013864898.1">
    <property type="nucleotide sequence ID" value="NC_015635.1"/>
</dbReference>
<dbReference type="eggNOG" id="COG2227">
    <property type="taxonomic scope" value="Bacteria"/>
</dbReference>
<dbReference type="CDD" id="cd02440">
    <property type="entry name" value="AdoMet_MTases"/>
    <property type="match status" value="1"/>
</dbReference>
<comment type="similarity">
    <text evidence="1">Belongs to the methyltransferase superfamily.</text>
</comment>
<name>F5XR37_MICPN</name>
<dbReference type="GO" id="GO:0032259">
    <property type="term" value="P:methylation"/>
    <property type="evidence" value="ECO:0007669"/>
    <property type="project" value="UniProtKB-KW"/>
</dbReference>
<dbReference type="AlphaFoldDB" id="F5XR37"/>
<evidence type="ECO:0000313" key="6">
    <source>
        <dbReference type="Proteomes" id="UP000007947"/>
    </source>
</evidence>
<sequence>MDMAEIYSKTFWSLFEDLDSSLNPVGPDQLYDVADDYLRVGHRILDVGCRDARHLIELVRRYDAYGIGVDPVPWHVQRAQTAVEEASLTDRITIRCGVAENLAEAPASVDVIWCRDVIEVLPDLPTALTQMRRVLRADGHLIAYTNVLHGPIDPVETASIHEPLGNVVANLVEGDLEAGFDAAGFVVVRKHVIGTEWREYIEERNQVVSHELLRLARLRRSRDCVIERYGQDAYRTAEASLQWGLHQFLGRFVPVIYVLAGASLC</sequence>
<dbReference type="PANTHER" id="PTHR44942:SF4">
    <property type="entry name" value="METHYLTRANSFERASE TYPE 11 DOMAIN-CONTAINING PROTEIN"/>
    <property type="match status" value="1"/>
</dbReference>
<organism evidence="5 6">
    <name type="scientific">Microlunatus phosphovorus (strain ATCC 700054 / DSM 10555 / JCM 9379 / NBRC 101784 / NCIMB 13414 / VKM Ac-1990 / NM-1)</name>
    <dbReference type="NCBI Taxonomy" id="1032480"/>
    <lineage>
        <taxon>Bacteria</taxon>
        <taxon>Bacillati</taxon>
        <taxon>Actinomycetota</taxon>
        <taxon>Actinomycetes</taxon>
        <taxon>Propionibacteriales</taxon>
        <taxon>Propionibacteriaceae</taxon>
        <taxon>Microlunatus</taxon>
    </lineage>
</organism>
<protein>
    <submittedName>
        <fullName evidence="5">Putative methyltransferase</fullName>
        <ecNumber evidence="5">2.1.1.-</ecNumber>
    </submittedName>
</protein>
<evidence type="ECO:0000313" key="5">
    <source>
        <dbReference type="EMBL" id="BAK37059.1"/>
    </source>
</evidence>
<reference evidence="5 6" key="1">
    <citation type="submission" date="2011-05" db="EMBL/GenBank/DDBJ databases">
        <title>Whole genome sequence of Microlunatus phosphovorus NM-1.</title>
        <authorList>
            <person name="Hosoyama A."/>
            <person name="Sasaki K."/>
            <person name="Harada T."/>
            <person name="Igarashi R."/>
            <person name="Kawakoshi A."/>
            <person name="Sasagawa M."/>
            <person name="Fukada J."/>
            <person name="Nakamura S."/>
            <person name="Katano Y."/>
            <person name="Hanada S."/>
            <person name="Kamagata Y."/>
            <person name="Nakamura N."/>
            <person name="Yamazaki S."/>
            <person name="Fujita N."/>
        </authorList>
    </citation>
    <scope>NUCLEOTIDE SEQUENCE [LARGE SCALE GENOMIC DNA]</scope>
    <source>
        <strain evidence="6">ATCC 700054 / DSM 10555 / JCM 9379 / NBRC 101784 / NCIMB 13414 / VKM Ac-1990 / NM-1</strain>
    </source>
</reference>
<dbReference type="SUPFAM" id="SSF53335">
    <property type="entry name" value="S-adenosyl-L-methionine-dependent methyltransferases"/>
    <property type="match status" value="1"/>
</dbReference>
<dbReference type="EMBL" id="AP012204">
    <property type="protein sequence ID" value="BAK37059.1"/>
    <property type="molecule type" value="Genomic_DNA"/>
</dbReference>
<dbReference type="Pfam" id="PF08241">
    <property type="entry name" value="Methyltransf_11"/>
    <property type="match status" value="1"/>
</dbReference>
<dbReference type="EC" id="2.1.1.-" evidence="5"/>
<proteinExistence type="inferred from homology"/>
<gene>
    <name evidence="5" type="ordered locus">MLP_40450</name>
</gene>
<dbReference type="Proteomes" id="UP000007947">
    <property type="component" value="Chromosome"/>
</dbReference>
<evidence type="ECO:0000256" key="1">
    <source>
        <dbReference type="ARBA" id="ARBA00008361"/>
    </source>
</evidence>
<keyword evidence="2 5" id="KW-0489">Methyltransferase</keyword>
<accession>F5XR37</accession>
<dbReference type="Gene3D" id="3.40.50.150">
    <property type="entry name" value="Vaccinia Virus protein VP39"/>
    <property type="match status" value="1"/>
</dbReference>
<dbReference type="InterPro" id="IPR029063">
    <property type="entry name" value="SAM-dependent_MTases_sf"/>
</dbReference>
<feature type="domain" description="Methyltransferase type 11" evidence="4">
    <location>
        <begin position="45"/>
        <end position="142"/>
    </location>
</feature>
<dbReference type="PANTHER" id="PTHR44942">
    <property type="entry name" value="METHYLTRANSF_11 DOMAIN-CONTAINING PROTEIN"/>
    <property type="match status" value="1"/>
</dbReference>
<dbReference type="HOGENOM" id="CLU_1026395_0_0_11"/>
<keyword evidence="3 5" id="KW-0808">Transferase</keyword>